<feature type="compositionally biased region" description="Low complexity" evidence="13">
    <location>
        <begin position="236"/>
        <end position="251"/>
    </location>
</feature>
<dbReference type="InterPro" id="IPR052288">
    <property type="entry name" value="GH45_Enzymes"/>
</dbReference>
<evidence type="ECO:0000256" key="10">
    <source>
        <dbReference type="ARBA" id="ARBA00023295"/>
    </source>
</evidence>
<organism evidence="16 17">
    <name type="scientific">Triangularia setosa</name>
    <dbReference type="NCBI Taxonomy" id="2587417"/>
    <lineage>
        <taxon>Eukaryota</taxon>
        <taxon>Fungi</taxon>
        <taxon>Dikarya</taxon>
        <taxon>Ascomycota</taxon>
        <taxon>Pezizomycotina</taxon>
        <taxon>Sordariomycetes</taxon>
        <taxon>Sordariomycetidae</taxon>
        <taxon>Sordariales</taxon>
        <taxon>Podosporaceae</taxon>
        <taxon>Triangularia</taxon>
    </lineage>
</organism>
<keyword evidence="10" id="KW-0326">Glycosidase</keyword>
<evidence type="ECO:0000256" key="3">
    <source>
        <dbReference type="ARBA" id="ARBA00007793"/>
    </source>
</evidence>
<dbReference type="PROSITE" id="PS00562">
    <property type="entry name" value="CBM1_1"/>
    <property type="match status" value="1"/>
</dbReference>
<comment type="similarity">
    <text evidence="3">Belongs to the glycosyl hydrolase 45 (cellulase K) family.</text>
</comment>
<evidence type="ECO:0000256" key="11">
    <source>
        <dbReference type="ARBA" id="ARBA00023326"/>
    </source>
</evidence>
<feature type="chain" id="PRO_5042841708" description="Cellulase" evidence="14">
    <location>
        <begin position="24"/>
        <end position="340"/>
    </location>
</feature>
<evidence type="ECO:0000256" key="14">
    <source>
        <dbReference type="SAM" id="SignalP"/>
    </source>
</evidence>
<dbReference type="GO" id="GO:0030248">
    <property type="term" value="F:cellulose binding"/>
    <property type="evidence" value="ECO:0007669"/>
    <property type="project" value="InterPro"/>
</dbReference>
<feature type="domain" description="CBM1" evidence="15">
    <location>
        <begin position="304"/>
        <end position="340"/>
    </location>
</feature>
<dbReference type="AlphaFoldDB" id="A0AAN7A338"/>
<evidence type="ECO:0000313" key="17">
    <source>
        <dbReference type="Proteomes" id="UP001302321"/>
    </source>
</evidence>
<dbReference type="InterPro" id="IPR000254">
    <property type="entry name" value="CBD"/>
</dbReference>
<dbReference type="PANTHER" id="PTHR39730">
    <property type="entry name" value="ENDOGLUCANASE 1"/>
    <property type="match status" value="1"/>
</dbReference>
<dbReference type="InterPro" id="IPR035971">
    <property type="entry name" value="CBD_sf"/>
</dbReference>
<comment type="caution">
    <text evidence="16">The sequence shown here is derived from an EMBL/GenBank/DDBJ whole genome shotgun (WGS) entry which is preliminary data.</text>
</comment>
<name>A0AAN7A338_9PEZI</name>
<keyword evidence="11" id="KW-0624">Polysaccharide degradation</keyword>
<keyword evidence="8" id="KW-0136">Cellulose degradation</keyword>
<evidence type="ECO:0000259" key="15">
    <source>
        <dbReference type="PROSITE" id="PS51164"/>
    </source>
</evidence>
<evidence type="ECO:0000256" key="1">
    <source>
        <dbReference type="ARBA" id="ARBA00000966"/>
    </source>
</evidence>
<dbReference type="GO" id="GO:0005576">
    <property type="term" value="C:extracellular region"/>
    <property type="evidence" value="ECO:0007669"/>
    <property type="project" value="UniProtKB-SubCell"/>
</dbReference>
<evidence type="ECO:0000256" key="5">
    <source>
        <dbReference type="ARBA" id="ARBA00022525"/>
    </source>
</evidence>
<gene>
    <name evidence="16" type="ORF">QBC36DRAFT_363133</name>
</gene>
<comment type="catalytic activity">
    <reaction evidence="1 12">
        <text>Endohydrolysis of (1-&gt;4)-beta-D-glucosidic linkages in cellulose, lichenin and cereal beta-D-glucans.</text>
        <dbReference type="EC" id="3.2.1.4"/>
    </reaction>
</comment>
<reference evidence="16" key="1">
    <citation type="journal article" date="2023" name="Mol. Phylogenet. Evol.">
        <title>Genome-scale phylogeny and comparative genomics of the fungal order Sordariales.</title>
        <authorList>
            <person name="Hensen N."/>
            <person name="Bonometti L."/>
            <person name="Westerberg I."/>
            <person name="Brannstrom I.O."/>
            <person name="Guillou S."/>
            <person name="Cros-Aarteil S."/>
            <person name="Calhoun S."/>
            <person name="Haridas S."/>
            <person name="Kuo A."/>
            <person name="Mondo S."/>
            <person name="Pangilinan J."/>
            <person name="Riley R."/>
            <person name="LaButti K."/>
            <person name="Andreopoulos B."/>
            <person name="Lipzen A."/>
            <person name="Chen C."/>
            <person name="Yan M."/>
            <person name="Daum C."/>
            <person name="Ng V."/>
            <person name="Clum A."/>
            <person name="Steindorff A."/>
            <person name="Ohm R.A."/>
            <person name="Martin F."/>
            <person name="Silar P."/>
            <person name="Natvig D.O."/>
            <person name="Lalanne C."/>
            <person name="Gautier V."/>
            <person name="Ament-Velasquez S.L."/>
            <person name="Kruys A."/>
            <person name="Hutchinson M.I."/>
            <person name="Powell A.J."/>
            <person name="Barry K."/>
            <person name="Miller A.N."/>
            <person name="Grigoriev I.V."/>
            <person name="Debuchy R."/>
            <person name="Gladieux P."/>
            <person name="Hiltunen Thoren M."/>
            <person name="Johannesson H."/>
        </authorList>
    </citation>
    <scope>NUCLEOTIDE SEQUENCE</scope>
    <source>
        <strain evidence="16">CBS 892.96</strain>
    </source>
</reference>
<keyword evidence="5" id="KW-0964">Secreted</keyword>
<dbReference type="PANTHER" id="PTHR39730:SF1">
    <property type="entry name" value="ENDOGLUCANASE 1"/>
    <property type="match status" value="1"/>
</dbReference>
<feature type="active site" description="Nucleophile" evidence="12">
    <location>
        <position position="35"/>
    </location>
</feature>
<keyword evidence="6 14" id="KW-0732">Signal</keyword>
<feature type="region of interest" description="Disordered" evidence="13">
    <location>
        <begin position="221"/>
        <end position="296"/>
    </location>
</feature>
<sequence>MRSATVLQTYLLAALSLAAQAQGASGSGKSTRYWDCCKPSCAWPGKAAVNRPVFACDANFQRISDSGVASGCTGGSAYSCADHSAWAVNDNLSYGFAATALSGGSEASWCCACYELTFTDGPVAGKKMVVQSTSTGGDLGNNHFDLNIPGGGVGLFDGCRPQFGGLPGATYGGISDRNQCASFPDALKPGCNWRFDWFKNADNPSFTFRQVQCPAELTARSGCKRDDDSRFPVFSPPGGSSQPQPASSAAQNLKPTSSAAQNLKPTSSAAQNLKPTSSAAQNLKPTSSAAQNQNPIPSSAPCGCRSAKYAQCGGQGFTGCTTCEAGSTCKVSNQWYSQCL</sequence>
<protein>
    <recommendedName>
        <fullName evidence="4 12">Cellulase</fullName>
        <ecNumber evidence="4 12">3.2.1.4</ecNumber>
    </recommendedName>
</protein>
<keyword evidence="17" id="KW-1185">Reference proteome</keyword>
<evidence type="ECO:0000256" key="2">
    <source>
        <dbReference type="ARBA" id="ARBA00004613"/>
    </source>
</evidence>
<dbReference type="EC" id="3.2.1.4" evidence="4 12"/>
<comment type="subcellular location">
    <subcellularLocation>
        <location evidence="2">Secreted</location>
    </subcellularLocation>
</comment>
<dbReference type="SMART" id="SM00236">
    <property type="entry name" value="fCBD"/>
    <property type="match status" value="1"/>
</dbReference>
<dbReference type="Proteomes" id="UP001302321">
    <property type="component" value="Unassembled WGS sequence"/>
</dbReference>
<dbReference type="EMBL" id="MU866441">
    <property type="protein sequence ID" value="KAK4172298.1"/>
    <property type="molecule type" value="Genomic_DNA"/>
</dbReference>
<evidence type="ECO:0000256" key="4">
    <source>
        <dbReference type="ARBA" id="ARBA00012601"/>
    </source>
</evidence>
<dbReference type="InterPro" id="IPR036908">
    <property type="entry name" value="RlpA-like_sf"/>
</dbReference>
<dbReference type="SUPFAM" id="SSF57180">
    <property type="entry name" value="Cellulose-binding domain"/>
    <property type="match status" value="1"/>
</dbReference>
<evidence type="ECO:0000313" key="16">
    <source>
        <dbReference type="EMBL" id="KAK4172298.1"/>
    </source>
</evidence>
<dbReference type="PROSITE" id="PS51164">
    <property type="entry name" value="CBM1_2"/>
    <property type="match status" value="1"/>
</dbReference>
<dbReference type="Gene3D" id="2.40.40.10">
    <property type="entry name" value="RlpA-like domain"/>
    <property type="match status" value="1"/>
</dbReference>
<evidence type="ECO:0000256" key="12">
    <source>
        <dbReference type="PROSITE-ProRule" id="PRU10069"/>
    </source>
</evidence>
<proteinExistence type="inferred from homology"/>
<keyword evidence="9" id="KW-0119">Carbohydrate metabolism</keyword>
<accession>A0AAN7A338</accession>
<dbReference type="Pfam" id="PF02015">
    <property type="entry name" value="Glyco_hydro_45"/>
    <property type="match status" value="1"/>
</dbReference>
<dbReference type="CDD" id="cd22278">
    <property type="entry name" value="DPBB_GH45_endoglucanase"/>
    <property type="match status" value="1"/>
</dbReference>
<dbReference type="InterPro" id="IPR000334">
    <property type="entry name" value="Glyco_hydro_45"/>
</dbReference>
<evidence type="ECO:0000256" key="8">
    <source>
        <dbReference type="ARBA" id="ARBA00023001"/>
    </source>
</evidence>
<feature type="compositionally biased region" description="Polar residues" evidence="13">
    <location>
        <begin position="253"/>
        <end position="296"/>
    </location>
</feature>
<dbReference type="SUPFAM" id="SSF50685">
    <property type="entry name" value="Barwin-like endoglucanases"/>
    <property type="match status" value="1"/>
</dbReference>
<evidence type="ECO:0000256" key="6">
    <source>
        <dbReference type="ARBA" id="ARBA00022729"/>
    </source>
</evidence>
<dbReference type="GO" id="GO:0030245">
    <property type="term" value="P:cellulose catabolic process"/>
    <property type="evidence" value="ECO:0007669"/>
    <property type="project" value="UniProtKB-KW"/>
</dbReference>
<feature type="signal peptide" evidence="14">
    <location>
        <begin position="1"/>
        <end position="23"/>
    </location>
</feature>
<dbReference type="PROSITE" id="PS01140">
    <property type="entry name" value="GLYCOSYL_HYDROL_F45"/>
    <property type="match status" value="1"/>
</dbReference>
<dbReference type="GO" id="GO:0008810">
    <property type="term" value="F:cellulase activity"/>
    <property type="evidence" value="ECO:0007669"/>
    <property type="project" value="UniProtKB-EC"/>
</dbReference>
<reference evidence="16" key="2">
    <citation type="submission" date="2023-05" db="EMBL/GenBank/DDBJ databases">
        <authorList>
            <consortium name="Lawrence Berkeley National Laboratory"/>
            <person name="Steindorff A."/>
            <person name="Hensen N."/>
            <person name="Bonometti L."/>
            <person name="Westerberg I."/>
            <person name="Brannstrom I.O."/>
            <person name="Guillou S."/>
            <person name="Cros-Aarteil S."/>
            <person name="Calhoun S."/>
            <person name="Haridas S."/>
            <person name="Kuo A."/>
            <person name="Mondo S."/>
            <person name="Pangilinan J."/>
            <person name="Riley R."/>
            <person name="Labutti K."/>
            <person name="Andreopoulos B."/>
            <person name="Lipzen A."/>
            <person name="Chen C."/>
            <person name="Yanf M."/>
            <person name="Daum C."/>
            <person name="Ng V."/>
            <person name="Clum A."/>
            <person name="Ohm R."/>
            <person name="Martin F."/>
            <person name="Silar P."/>
            <person name="Natvig D."/>
            <person name="Lalanne C."/>
            <person name="Gautier V."/>
            <person name="Ament-Velasquez S.L."/>
            <person name="Kruys A."/>
            <person name="Hutchinson M.I."/>
            <person name="Powell A.J."/>
            <person name="Barry K."/>
            <person name="Miller A.N."/>
            <person name="Grigoriev I.V."/>
            <person name="Debuchy R."/>
            <person name="Gladieux P."/>
            <person name="Thoren M.H."/>
            <person name="Johannesson H."/>
        </authorList>
    </citation>
    <scope>NUCLEOTIDE SEQUENCE</scope>
    <source>
        <strain evidence="16">CBS 892.96</strain>
    </source>
</reference>
<dbReference type="Pfam" id="PF00734">
    <property type="entry name" value="CBM_1"/>
    <property type="match status" value="1"/>
</dbReference>
<evidence type="ECO:0000256" key="13">
    <source>
        <dbReference type="SAM" id="MobiDB-lite"/>
    </source>
</evidence>
<evidence type="ECO:0000256" key="7">
    <source>
        <dbReference type="ARBA" id="ARBA00022801"/>
    </source>
</evidence>
<evidence type="ECO:0000256" key="9">
    <source>
        <dbReference type="ARBA" id="ARBA00023277"/>
    </source>
</evidence>
<keyword evidence="7" id="KW-0378">Hydrolase</keyword>